<evidence type="ECO:0000256" key="3">
    <source>
        <dbReference type="ARBA" id="ARBA00023002"/>
    </source>
</evidence>
<dbReference type="PANTHER" id="PTHR42847">
    <property type="entry name" value="ALKANESULFONATE MONOOXYGENASE"/>
    <property type="match status" value="1"/>
</dbReference>
<organism evidence="6 7">
    <name type="scientific">Rhodococcus aetherivorans</name>
    <dbReference type="NCBI Taxonomy" id="191292"/>
    <lineage>
        <taxon>Bacteria</taxon>
        <taxon>Bacillati</taxon>
        <taxon>Actinomycetota</taxon>
        <taxon>Actinomycetes</taxon>
        <taxon>Mycobacteriales</taxon>
        <taxon>Nocardiaceae</taxon>
        <taxon>Rhodococcus</taxon>
    </lineage>
</organism>
<keyword evidence="3" id="KW-0560">Oxidoreductase</keyword>
<dbReference type="PANTHER" id="PTHR42847:SF8">
    <property type="entry name" value="CONSERVED PROTEIN"/>
    <property type="match status" value="1"/>
</dbReference>
<dbReference type="SUPFAM" id="SSF51679">
    <property type="entry name" value="Bacterial luciferase-like"/>
    <property type="match status" value="1"/>
</dbReference>
<keyword evidence="4" id="KW-0503">Monooxygenase</keyword>
<evidence type="ECO:0000313" key="6">
    <source>
        <dbReference type="EMBL" id="GES40685.1"/>
    </source>
</evidence>
<reference evidence="6 7" key="1">
    <citation type="journal article" date="2018" name="Biodegradation">
        <title>1,4-Dioxane degradation characteristics of Rhodococcus aetherivorans JCM 14343.</title>
        <authorList>
            <person name="Inoue D."/>
            <person name="Tsunoda T."/>
            <person name="Yamamoto N."/>
            <person name="Ike M."/>
            <person name="Sei K."/>
        </authorList>
    </citation>
    <scope>NUCLEOTIDE SEQUENCE [LARGE SCALE GENOMIC DNA]</scope>
    <source>
        <strain evidence="6 7">JCM 14343</strain>
    </source>
</reference>
<evidence type="ECO:0000259" key="5">
    <source>
        <dbReference type="Pfam" id="PF00296"/>
    </source>
</evidence>
<dbReference type="Pfam" id="PF00296">
    <property type="entry name" value="Bac_luciferase"/>
    <property type="match status" value="1"/>
</dbReference>
<dbReference type="InterPro" id="IPR036661">
    <property type="entry name" value="Luciferase-like_sf"/>
</dbReference>
<dbReference type="InterPro" id="IPR050172">
    <property type="entry name" value="SsuD_RutA_monooxygenase"/>
</dbReference>
<dbReference type="Proteomes" id="UP000325466">
    <property type="component" value="Unassembled WGS sequence"/>
</dbReference>
<feature type="domain" description="Luciferase-like" evidence="5">
    <location>
        <begin position="59"/>
        <end position="344"/>
    </location>
</feature>
<dbReference type="EMBL" id="BLAH01000255">
    <property type="protein sequence ID" value="GES40685.1"/>
    <property type="molecule type" value="Genomic_DNA"/>
</dbReference>
<evidence type="ECO:0000256" key="2">
    <source>
        <dbReference type="ARBA" id="ARBA00022643"/>
    </source>
</evidence>
<evidence type="ECO:0000313" key="7">
    <source>
        <dbReference type="Proteomes" id="UP000325466"/>
    </source>
</evidence>
<dbReference type="InterPro" id="IPR019952">
    <property type="entry name" value="F420_OxRdatse_Rv1855c_pred"/>
</dbReference>
<comment type="caution">
    <text evidence="6">The sequence shown here is derived from an EMBL/GenBank/DDBJ whole genome shotgun (WGS) entry which is preliminary data.</text>
</comment>
<sequence>MSGTIVNRRRRPSQGVSILVSAPPRCDRPRRGSAGIRVTFRWRTGTSEALRLRSVSIRLGYQIPNFTYPGPATGIFPTVAAQARAAERSGFDTVFVMDHFYPLPLIGSPDEPMLEAYSTLAALAAVTTSIRLSALVTGNTYRNPALLAKTVTTVDVISGGRAVLGLGAGWYEFEHRAYGFEFGSLRERFERLGESLEIVVPMLRGERPSVDGRWYHTEDARNEPRLRNDLPVLIGGGGERRTFAFAARWADHLNILCAAREIPRKLAAVRARCAELGRDPASLDVSYLGYVMIDENGDRARDLHRQFLLARGIDLRRLTERESAAATDRHFVGTPAEVAEEFDHRVLRHGIDRLIVNLVTNGHEEGIVELTGRTLTDLLAGR</sequence>
<keyword evidence="7" id="KW-1185">Reference proteome</keyword>
<dbReference type="Gene3D" id="3.20.20.30">
    <property type="entry name" value="Luciferase-like domain"/>
    <property type="match status" value="1"/>
</dbReference>
<gene>
    <name evidence="6" type="ORF">RAJCM14343_5980</name>
</gene>
<evidence type="ECO:0000256" key="4">
    <source>
        <dbReference type="ARBA" id="ARBA00023033"/>
    </source>
</evidence>
<keyword evidence="2" id="KW-0288">FMN</keyword>
<evidence type="ECO:0000256" key="1">
    <source>
        <dbReference type="ARBA" id="ARBA00022630"/>
    </source>
</evidence>
<dbReference type="InterPro" id="IPR011251">
    <property type="entry name" value="Luciferase-like_dom"/>
</dbReference>
<dbReference type="NCBIfam" id="TIGR03560">
    <property type="entry name" value="F420_Rv1855c"/>
    <property type="match status" value="1"/>
</dbReference>
<proteinExistence type="predicted"/>
<protein>
    <submittedName>
        <fullName evidence="6">Possible oxidoreductase</fullName>
    </submittedName>
</protein>
<accession>A0ABQ0YWD7</accession>
<name>A0ABQ0YWD7_9NOCA</name>
<keyword evidence="1" id="KW-0285">Flavoprotein</keyword>